<dbReference type="RefSeq" id="WP_013928867.1">
    <property type="nucleotide sequence ID" value="NC_015703.1"/>
</dbReference>
<dbReference type="CDD" id="cd02022">
    <property type="entry name" value="DPCK"/>
    <property type="match status" value="1"/>
</dbReference>
<keyword evidence="3 5" id="KW-0067">ATP-binding</keyword>
<evidence type="ECO:0000313" key="8">
    <source>
        <dbReference type="Proteomes" id="UP000000493"/>
    </source>
</evidence>
<dbReference type="UniPathway" id="UPA00241">
    <property type="reaction ID" value="UER00356"/>
</dbReference>
<dbReference type="NCBIfam" id="TIGR00152">
    <property type="entry name" value="dephospho-CoA kinase"/>
    <property type="match status" value="1"/>
</dbReference>
<name>A0A7U3ZLU7_RUNSL</name>
<reference evidence="8" key="1">
    <citation type="submission" date="2011-06" db="EMBL/GenBank/DDBJ databases">
        <title>The complete genome of chromosome of Runella slithyformis DSM 19594.</title>
        <authorList>
            <consortium name="US DOE Joint Genome Institute (JGI-PGF)"/>
            <person name="Lucas S."/>
            <person name="Han J."/>
            <person name="Lapidus A."/>
            <person name="Bruce D."/>
            <person name="Goodwin L."/>
            <person name="Pitluck S."/>
            <person name="Peters L."/>
            <person name="Kyrpides N."/>
            <person name="Mavromatis K."/>
            <person name="Ivanova N."/>
            <person name="Ovchinnikova G."/>
            <person name="Zhang X."/>
            <person name="Misra M."/>
            <person name="Detter J.C."/>
            <person name="Tapia R."/>
            <person name="Han C."/>
            <person name="Land M."/>
            <person name="Hauser L."/>
            <person name="Markowitz V."/>
            <person name="Cheng J.-F."/>
            <person name="Hugenholtz P."/>
            <person name="Woyke T."/>
            <person name="Wu D."/>
            <person name="Tindall B."/>
            <person name="Faehrich R."/>
            <person name="Brambilla E."/>
            <person name="Klenk H.-P."/>
            <person name="Eisen J.A."/>
        </authorList>
    </citation>
    <scope>NUCLEOTIDE SEQUENCE [LARGE SCALE GENOMIC DNA]</scope>
    <source>
        <strain evidence="8">ATCC 29530 / DSM 19594 / LMG 11500 / NCIMB 11436 / LSU 4</strain>
    </source>
</reference>
<evidence type="ECO:0000256" key="5">
    <source>
        <dbReference type="HAMAP-Rule" id="MF_00376"/>
    </source>
</evidence>
<dbReference type="PANTHER" id="PTHR10695:SF46">
    <property type="entry name" value="BIFUNCTIONAL COENZYME A SYNTHASE-RELATED"/>
    <property type="match status" value="1"/>
</dbReference>
<dbReference type="GO" id="GO:0005524">
    <property type="term" value="F:ATP binding"/>
    <property type="evidence" value="ECO:0007669"/>
    <property type="project" value="UniProtKB-UniRule"/>
</dbReference>
<dbReference type="EMBL" id="CP002859">
    <property type="protein sequence ID" value="AEI49560.1"/>
    <property type="molecule type" value="Genomic_DNA"/>
</dbReference>
<dbReference type="SUPFAM" id="SSF52540">
    <property type="entry name" value="P-loop containing nucleoside triphosphate hydrolases"/>
    <property type="match status" value="1"/>
</dbReference>
<dbReference type="AlphaFoldDB" id="A0A7U3ZLU7"/>
<evidence type="ECO:0000256" key="1">
    <source>
        <dbReference type="ARBA" id="ARBA00009018"/>
    </source>
</evidence>
<dbReference type="GO" id="GO:0004140">
    <property type="term" value="F:dephospho-CoA kinase activity"/>
    <property type="evidence" value="ECO:0007669"/>
    <property type="project" value="UniProtKB-UniRule"/>
</dbReference>
<proteinExistence type="inferred from homology"/>
<evidence type="ECO:0000313" key="7">
    <source>
        <dbReference type="EMBL" id="AEI49560.1"/>
    </source>
</evidence>
<dbReference type="InterPro" id="IPR001977">
    <property type="entry name" value="Depp_CoAkinase"/>
</dbReference>
<comment type="catalytic activity">
    <reaction evidence="5">
        <text>3'-dephospho-CoA + ATP = ADP + CoA + H(+)</text>
        <dbReference type="Rhea" id="RHEA:18245"/>
        <dbReference type="ChEBI" id="CHEBI:15378"/>
        <dbReference type="ChEBI" id="CHEBI:30616"/>
        <dbReference type="ChEBI" id="CHEBI:57287"/>
        <dbReference type="ChEBI" id="CHEBI:57328"/>
        <dbReference type="ChEBI" id="CHEBI:456216"/>
        <dbReference type="EC" id="2.7.1.24"/>
    </reaction>
</comment>
<dbReference type="Gene3D" id="3.40.50.300">
    <property type="entry name" value="P-loop containing nucleotide triphosphate hydrolases"/>
    <property type="match status" value="1"/>
</dbReference>
<comment type="function">
    <text evidence="5">Catalyzes the phosphorylation of the 3'-hydroxyl group of dephosphocoenzyme A to form coenzyme A.</text>
</comment>
<evidence type="ECO:0000256" key="2">
    <source>
        <dbReference type="ARBA" id="ARBA00022741"/>
    </source>
</evidence>
<keyword evidence="5" id="KW-0963">Cytoplasm</keyword>
<evidence type="ECO:0000256" key="3">
    <source>
        <dbReference type="ARBA" id="ARBA00022840"/>
    </source>
</evidence>
<organism evidence="7 8">
    <name type="scientific">Runella slithyformis (strain ATCC 29530 / DSM 19594 / LMG 11500 / NCIMB 11436 / LSU 4)</name>
    <dbReference type="NCBI Taxonomy" id="761193"/>
    <lineage>
        <taxon>Bacteria</taxon>
        <taxon>Pseudomonadati</taxon>
        <taxon>Bacteroidota</taxon>
        <taxon>Cytophagia</taxon>
        <taxon>Cytophagales</taxon>
        <taxon>Spirosomataceae</taxon>
        <taxon>Runella</taxon>
    </lineage>
</organism>
<dbReference type="PROSITE" id="PS51219">
    <property type="entry name" value="DPCK"/>
    <property type="match status" value="1"/>
</dbReference>
<dbReference type="InterPro" id="IPR027417">
    <property type="entry name" value="P-loop_NTPase"/>
</dbReference>
<dbReference type="PANTHER" id="PTHR10695">
    <property type="entry name" value="DEPHOSPHO-COA KINASE-RELATED"/>
    <property type="match status" value="1"/>
</dbReference>
<dbReference type="Proteomes" id="UP000000493">
    <property type="component" value="Chromosome"/>
</dbReference>
<dbReference type="EC" id="2.7.1.24" evidence="5 6"/>
<reference evidence="7 8" key="2">
    <citation type="journal article" date="2012" name="Stand. Genomic Sci.">
        <title>Complete genome sequence of the aquatic bacterium Runella slithyformis type strain (LSU 4(T)).</title>
        <authorList>
            <person name="Copeland A."/>
            <person name="Zhang X."/>
            <person name="Misra M."/>
            <person name="Lapidus A."/>
            <person name="Nolan M."/>
            <person name="Lucas S."/>
            <person name="Deshpande S."/>
            <person name="Cheng J.F."/>
            <person name="Tapia R."/>
            <person name="Goodwin L.A."/>
            <person name="Pitluck S."/>
            <person name="Liolios K."/>
            <person name="Pagani I."/>
            <person name="Ivanova N."/>
            <person name="Mikhailova N."/>
            <person name="Pati A."/>
            <person name="Chen A."/>
            <person name="Palaniappan K."/>
            <person name="Land M."/>
            <person name="Hauser L."/>
            <person name="Pan C."/>
            <person name="Jeffries C.D."/>
            <person name="Detter J.C."/>
            <person name="Brambilla E.M."/>
            <person name="Rohde M."/>
            <person name="Djao O.D."/>
            <person name="Goker M."/>
            <person name="Sikorski J."/>
            <person name="Tindall B.J."/>
            <person name="Woyke T."/>
            <person name="Bristow J."/>
            <person name="Eisen J.A."/>
            <person name="Markowitz V."/>
            <person name="Hugenholtz P."/>
            <person name="Kyrpides N.C."/>
            <person name="Klenk H.P."/>
            <person name="Mavromatis K."/>
        </authorList>
    </citation>
    <scope>NUCLEOTIDE SEQUENCE [LARGE SCALE GENOMIC DNA]</scope>
    <source>
        <strain evidence="8">ATCC 29530 / DSM 19594 / LMG 11500 / NCIMB 11436 / LSU 4</strain>
    </source>
</reference>
<protein>
    <recommendedName>
        <fullName evidence="5 6">Dephospho-CoA kinase</fullName>
        <ecNumber evidence="5 6">2.7.1.24</ecNumber>
    </recommendedName>
    <alternativeName>
        <fullName evidence="5">Dephosphocoenzyme A kinase</fullName>
    </alternativeName>
</protein>
<feature type="binding site" evidence="5">
    <location>
        <begin position="11"/>
        <end position="16"/>
    </location>
    <ligand>
        <name>ATP</name>
        <dbReference type="ChEBI" id="CHEBI:30616"/>
    </ligand>
</feature>
<keyword evidence="8" id="KW-1185">Reference proteome</keyword>
<dbReference type="Pfam" id="PF01121">
    <property type="entry name" value="CoaE"/>
    <property type="match status" value="1"/>
</dbReference>
<keyword evidence="2 5" id="KW-0547">Nucleotide-binding</keyword>
<dbReference type="KEGG" id="rsi:Runsl_3181"/>
<comment type="pathway">
    <text evidence="5">Cofactor biosynthesis; coenzyme A biosynthesis; CoA from (R)-pantothenate: step 5/5.</text>
</comment>
<sequence length="195" mass="22135">MLQIGVTGGIGSGKSMVCRIFSALGVPVYYADERAKWLLNHDHQLQRSVIELLGNEAYTANSTYNRAWVASQVFQNPSLLQQLNAIVHPRVREDTEAWMKQNAAAPYVVKEAAIMAKAGQNNALDKVIVVDAPVALRVTRVLQRDPQRSEKEIRDIIARQISDKERRQIADYVIYNDESKLLIPQVWKLHLLFKK</sequence>
<evidence type="ECO:0000256" key="6">
    <source>
        <dbReference type="NCBIfam" id="TIGR00152"/>
    </source>
</evidence>
<dbReference type="GO" id="GO:0015937">
    <property type="term" value="P:coenzyme A biosynthetic process"/>
    <property type="evidence" value="ECO:0007669"/>
    <property type="project" value="UniProtKB-UniRule"/>
</dbReference>
<accession>A0A7U3ZLU7</accession>
<dbReference type="GO" id="GO:0005737">
    <property type="term" value="C:cytoplasm"/>
    <property type="evidence" value="ECO:0007669"/>
    <property type="project" value="UniProtKB-SubCell"/>
</dbReference>
<comment type="subcellular location">
    <subcellularLocation>
        <location evidence="5">Cytoplasm</location>
    </subcellularLocation>
</comment>
<evidence type="ECO:0000256" key="4">
    <source>
        <dbReference type="ARBA" id="ARBA00022993"/>
    </source>
</evidence>
<gene>
    <name evidence="5" type="primary">coaE</name>
    <name evidence="7" type="ordered locus">Runsl_3181</name>
</gene>
<keyword evidence="4 5" id="KW-0173">Coenzyme A biosynthesis</keyword>
<keyword evidence="5 7" id="KW-0808">Transferase</keyword>
<keyword evidence="5 7" id="KW-0418">Kinase</keyword>
<dbReference type="HAMAP" id="MF_00376">
    <property type="entry name" value="Dephospho_CoA_kinase"/>
    <property type="match status" value="1"/>
</dbReference>
<comment type="similarity">
    <text evidence="1 5">Belongs to the CoaE family.</text>
</comment>